<name>A0A7C8ISN3_9PEZI</name>
<evidence type="ECO:0000313" key="1">
    <source>
        <dbReference type="EMBL" id="KAF2969258.1"/>
    </source>
</evidence>
<gene>
    <name evidence="1" type="ORF">GQX73_g4362</name>
</gene>
<proteinExistence type="predicted"/>
<dbReference type="EMBL" id="WUBL01000039">
    <property type="protein sequence ID" value="KAF2969258.1"/>
    <property type="molecule type" value="Genomic_DNA"/>
</dbReference>
<evidence type="ECO:0000313" key="2">
    <source>
        <dbReference type="Proteomes" id="UP000481858"/>
    </source>
</evidence>
<sequence>MPGDLKSNTGATPGIIHNRVLLIGFQSTVPLPQHFRELFGTGEEIGAKLDADHARIKRAGITPIGVLLDPLEQEKDLKDVEVLLREGSYDAIGIGAGVRFHPDYTVLFETIVNMCRTIAPSVPLLFNNGPGGSSETSK</sequence>
<dbReference type="OrthoDB" id="9986861at2759"/>
<dbReference type="Proteomes" id="UP000481858">
    <property type="component" value="Unassembled WGS sequence"/>
</dbReference>
<protein>
    <submittedName>
        <fullName evidence="1">Uncharacterized protein</fullName>
    </submittedName>
</protein>
<dbReference type="InParanoid" id="A0A7C8ISN3"/>
<organism evidence="1 2">
    <name type="scientific">Xylaria multiplex</name>
    <dbReference type="NCBI Taxonomy" id="323545"/>
    <lineage>
        <taxon>Eukaryota</taxon>
        <taxon>Fungi</taxon>
        <taxon>Dikarya</taxon>
        <taxon>Ascomycota</taxon>
        <taxon>Pezizomycotina</taxon>
        <taxon>Sordariomycetes</taxon>
        <taxon>Xylariomycetidae</taxon>
        <taxon>Xylariales</taxon>
        <taxon>Xylariaceae</taxon>
        <taxon>Xylaria</taxon>
    </lineage>
</organism>
<reference evidence="1 2" key="1">
    <citation type="submission" date="2019-12" db="EMBL/GenBank/DDBJ databases">
        <title>Draft genome sequence of the ascomycete Xylaria multiplex DSM 110363.</title>
        <authorList>
            <person name="Buettner E."/>
            <person name="Kellner H."/>
        </authorList>
    </citation>
    <scope>NUCLEOTIDE SEQUENCE [LARGE SCALE GENOMIC DNA]</scope>
    <source>
        <strain evidence="1 2">DSM 110363</strain>
    </source>
</reference>
<dbReference type="AlphaFoldDB" id="A0A7C8ISN3"/>
<keyword evidence="2" id="KW-1185">Reference proteome</keyword>
<accession>A0A7C8ISN3</accession>
<comment type="caution">
    <text evidence="1">The sequence shown here is derived from an EMBL/GenBank/DDBJ whole genome shotgun (WGS) entry which is preliminary data.</text>
</comment>